<reference evidence="6" key="1">
    <citation type="submission" date="2023-04" db="EMBL/GenBank/DDBJ databases">
        <title>Complete genome sequence of Temperatibacter marinus.</title>
        <authorList>
            <person name="Rong J.-C."/>
            <person name="Yi M.-L."/>
            <person name="Zhao Q."/>
        </authorList>
    </citation>
    <scope>NUCLEOTIDE SEQUENCE</scope>
    <source>
        <strain evidence="6">NBRC 110045</strain>
    </source>
</reference>
<dbReference type="Gene3D" id="1.10.287.1080">
    <property type="entry name" value="MazG-like"/>
    <property type="match status" value="2"/>
</dbReference>
<dbReference type="RefSeq" id="WP_310798080.1">
    <property type="nucleotide sequence ID" value="NZ_CP123872.1"/>
</dbReference>
<dbReference type="CDD" id="cd11528">
    <property type="entry name" value="NTP-PPase_MazG_Nterm"/>
    <property type="match status" value="1"/>
</dbReference>
<evidence type="ECO:0000256" key="4">
    <source>
        <dbReference type="ARBA" id="ARBA00074799"/>
    </source>
</evidence>
<dbReference type="CDD" id="cd11529">
    <property type="entry name" value="NTP-PPase_MazG_Cterm"/>
    <property type="match status" value="1"/>
</dbReference>
<sequence length="267" mass="30748">MSHTIDALLDIMTKLRDPENGCPWDVEQTFETIAPYTIEEAYEVDEAIRDGTKDELKDELGDLLFQVVFHAQMAKEEGSFDFTDVVASISDKMIRRHPHVFAEDSKRTSEEQIEAWEVTKQKEREANQSNKAVHLSALDGVSSSLPALMRAQKLQKRAARVGFDWPDTSHVLDKIQEESMELYEAYSKDQGKKRIVEEYGDLLFVMVNLGRHLEVDVETALRDANAKFTRRFQYVEQKLSDQGKSPETSSLEEMDAYWDEIKAYDKQ</sequence>
<keyword evidence="6" id="KW-0378">Hydrolase</keyword>
<dbReference type="PANTHER" id="PTHR30522:SF0">
    <property type="entry name" value="NUCLEOSIDE TRIPHOSPHATE PYROPHOSPHOHYDROLASE"/>
    <property type="match status" value="1"/>
</dbReference>
<evidence type="ECO:0000256" key="3">
    <source>
        <dbReference type="ARBA" id="ARBA00066372"/>
    </source>
</evidence>
<dbReference type="InterPro" id="IPR048015">
    <property type="entry name" value="NTP-PPase_MazG-like_N"/>
</dbReference>
<name>A0AA52H8V9_9PROT</name>
<organism evidence="6 7">
    <name type="scientific">Temperatibacter marinus</name>
    <dbReference type="NCBI Taxonomy" id="1456591"/>
    <lineage>
        <taxon>Bacteria</taxon>
        <taxon>Pseudomonadati</taxon>
        <taxon>Pseudomonadota</taxon>
        <taxon>Alphaproteobacteria</taxon>
        <taxon>Kordiimonadales</taxon>
        <taxon>Temperatibacteraceae</taxon>
        <taxon>Temperatibacter</taxon>
    </lineage>
</organism>
<dbReference type="InterPro" id="IPR048011">
    <property type="entry name" value="NTP-PPase_MazG-like_C"/>
</dbReference>
<feature type="domain" description="NTP pyrophosphohydrolase MazG-like" evidence="5">
    <location>
        <begin position="28"/>
        <end position="101"/>
    </location>
</feature>
<dbReference type="InterPro" id="IPR011551">
    <property type="entry name" value="NTP_PyrPHydrolase_MazG"/>
</dbReference>
<dbReference type="NCBIfam" id="TIGR00444">
    <property type="entry name" value="mazG"/>
    <property type="match status" value="1"/>
</dbReference>
<evidence type="ECO:0000256" key="1">
    <source>
        <dbReference type="ARBA" id="ARBA00052141"/>
    </source>
</evidence>
<dbReference type="GO" id="GO:0006203">
    <property type="term" value="P:dGTP catabolic process"/>
    <property type="evidence" value="ECO:0007669"/>
    <property type="project" value="TreeGrafter"/>
</dbReference>
<dbReference type="GO" id="GO:0006950">
    <property type="term" value="P:response to stress"/>
    <property type="evidence" value="ECO:0007669"/>
    <property type="project" value="UniProtKB-ARBA"/>
</dbReference>
<protein>
    <recommendedName>
        <fullName evidence="4">Nucleoside triphosphate pyrophosphohydrolase</fullName>
        <ecNumber evidence="3">3.6.1.8</ecNumber>
    </recommendedName>
</protein>
<dbReference type="PANTHER" id="PTHR30522">
    <property type="entry name" value="NUCLEOSIDE TRIPHOSPHATE PYROPHOSPHOHYDROLASE"/>
    <property type="match status" value="1"/>
</dbReference>
<comment type="similarity">
    <text evidence="2">Belongs to the nucleoside triphosphate pyrophosphohydrolase family.</text>
</comment>
<accession>A0AA52H8V9</accession>
<dbReference type="Proteomes" id="UP001268683">
    <property type="component" value="Chromosome"/>
</dbReference>
<dbReference type="FunFam" id="1.10.287.1080:FF:000003">
    <property type="entry name" value="Nucleoside triphosphate pyrophosphohydrolase"/>
    <property type="match status" value="1"/>
</dbReference>
<dbReference type="FunFam" id="1.10.287.1080:FF:000001">
    <property type="entry name" value="Nucleoside triphosphate pyrophosphohydrolase"/>
    <property type="match status" value="1"/>
</dbReference>
<comment type="catalytic activity">
    <reaction evidence="1">
        <text>ATP + H2O = AMP + diphosphate + H(+)</text>
        <dbReference type="Rhea" id="RHEA:14245"/>
        <dbReference type="ChEBI" id="CHEBI:15377"/>
        <dbReference type="ChEBI" id="CHEBI:15378"/>
        <dbReference type="ChEBI" id="CHEBI:30616"/>
        <dbReference type="ChEBI" id="CHEBI:33019"/>
        <dbReference type="ChEBI" id="CHEBI:456215"/>
        <dbReference type="EC" id="3.6.1.8"/>
    </reaction>
</comment>
<dbReference type="SUPFAM" id="SSF101386">
    <property type="entry name" value="all-alpha NTP pyrophosphatases"/>
    <property type="match status" value="2"/>
</dbReference>
<dbReference type="KEGG" id="tmk:QGN29_11850"/>
<dbReference type="GO" id="GO:0046061">
    <property type="term" value="P:dATP catabolic process"/>
    <property type="evidence" value="ECO:0007669"/>
    <property type="project" value="TreeGrafter"/>
</dbReference>
<evidence type="ECO:0000313" key="7">
    <source>
        <dbReference type="Proteomes" id="UP001268683"/>
    </source>
</evidence>
<evidence type="ECO:0000256" key="2">
    <source>
        <dbReference type="ARBA" id="ARBA00061115"/>
    </source>
</evidence>
<proteinExistence type="inferred from homology"/>
<dbReference type="GO" id="GO:0047693">
    <property type="term" value="F:ATP diphosphatase activity"/>
    <property type="evidence" value="ECO:0007669"/>
    <property type="project" value="UniProtKB-EC"/>
</dbReference>
<dbReference type="EC" id="3.6.1.8" evidence="3"/>
<feature type="domain" description="NTP pyrophosphohydrolase MazG-like" evidence="5">
    <location>
        <begin position="172"/>
        <end position="232"/>
    </location>
</feature>
<dbReference type="Pfam" id="PF03819">
    <property type="entry name" value="MazG"/>
    <property type="match status" value="2"/>
</dbReference>
<keyword evidence="7" id="KW-1185">Reference proteome</keyword>
<dbReference type="AlphaFoldDB" id="A0AA52H8V9"/>
<dbReference type="GO" id="GO:0046076">
    <property type="term" value="P:dTTP catabolic process"/>
    <property type="evidence" value="ECO:0007669"/>
    <property type="project" value="TreeGrafter"/>
</dbReference>
<dbReference type="NCBIfam" id="NF007113">
    <property type="entry name" value="PRK09562.1"/>
    <property type="match status" value="1"/>
</dbReference>
<dbReference type="GO" id="GO:0046081">
    <property type="term" value="P:dUTP catabolic process"/>
    <property type="evidence" value="ECO:0007669"/>
    <property type="project" value="TreeGrafter"/>
</dbReference>
<dbReference type="GO" id="GO:0046047">
    <property type="term" value="P:TTP catabolic process"/>
    <property type="evidence" value="ECO:0007669"/>
    <property type="project" value="TreeGrafter"/>
</dbReference>
<dbReference type="GO" id="GO:0046052">
    <property type="term" value="P:UTP catabolic process"/>
    <property type="evidence" value="ECO:0007669"/>
    <property type="project" value="TreeGrafter"/>
</dbReference>
<dbReference type="InterPro" id="IPR004518">
    <property type="entry name" value="MazG-like_dom"/>
</dbReference>
<evidence type="ECO:0000259" key="5">
    <source>
        <dbReference type="Pfam" id="PF03819"/>
    </source>
</evidence>
<dbReference type="EMBL" id="CP123872">
    <property type="protein sequence ID" value="WND02244.1"/>
    <property type="molecule type" value="Genomic_DNA"/>
</dbReference>
<gene>
    <name evidence="6" type="primary">mazG</name>
    <name evidence="6" type="ORF">QGN29_11850</name>
</gene>
<evidence type="ECO:0000313" key="6">
    <source>
        <dbReference type="EMBL" id="WND02244.1"/>
    </source>
</evidence>